<gene>
    <name evidence="1" type="ORF">Patl1_05353</name>
</gene>
<dbReference type="EMBL" id="CM047899">
    <property type="protein sequence ID" value="KAJ0100962.1"/>
    <property type="molecule type" value="Genomic_DNA"/>
</dbReference>
<evidence type="ECO:0000313" key="1">
    <source>
        <dbReference type="EMBL" id="KAJ0100962.1"/>
    </source>
</evidence>
<reference evidence="2" key="1">
    <citation type="journal article" date="2023" name="G3 (Bethesda)">
        <title>Genome assembly and association tests identify interacting loci associated with vigor, precocity, and sex in interspecific pistachio rootstocks.</title>
        <authorList>
            <person name="Palmer W."/>
            <person name="Jacygrad E."/>
            <person name="Sagayaradj S."/>
            <person name="Cavanaugh K."/>
            <person name="Han R."/>
            <person name="Bertier L."/>
            <person name="Beede B."/>
            <person name="Kafkas S."/>
            <person name="Golino D."/>
            <person name="Preece J."/>
            <person name="Michelmore R."/>
        </authorList>
    </citation>
    <scope>NUCLEOTIDE SEQUENCE [LARGE SCALE GENOMIC DNA]</scope>
</reference>
<evidence type="ECO:0000313" key="2">
    <source>
        <dbReference type="Proteomes" id="UP001164250"/>
    </source>
</evidence>
<protein>
    <submittedName>
        <fullName evidence="1">Uncharacterized protein</fullName>
    </submittedName>
</protein>
<keyword evidence="2" id="KW-1185">Reference proteome</keyword>
<comment type="caution">
    <text evidence="1">The sequence shown here is derived from an EMBL/GenBank/DDBJ whole genome shotgun (WGS) entry which is preliminary data.</text>
</comment>
<proteinExistence type="predicted"/>
<accession>A0ACC1BPU1</accession>
<dbReference type="Proteomes" id="UP001164250">
    <property type="component" value="Chromosome 3"/>
</dbReference>
<name>A0ACC1BPU1_9ROSI</name>
<sequence length="193" mass="22614">MCSKPKWKMLWKLYVEGRQHSEPFLLGCFPGNEIPNWYSFQNMGSSITLKLLPDLMNYKSIVFDMCIVVTSQQHHVDSREVHFRWGFMIKDEHGRLMAYLIGPFSANSVIGNRYLSLDHVFMMSTSLENKWNELGNASSVVIDFSVYRCGMEYYEHKVKKCGVNLFYEKAEKEESTYVFSTKEKEEGKEEQQV</sequence>
<organism evidence="1 2">
    <name type="scientific">Pistacia atlantica</name>
    <dbReference type="NCBI Taxonomy" id="434234"/>
    <lineage>
        <taxon>Eukaryota</taxon>
        <taxon>Viridiplantae</taxon>
        <taxon>Streptophyta</taxon>
        <taxon>Embryophyta</taxon>
        <taxon>Tracheophyta</taxon>
        <taxon>Spermatophyta</taxon>
        <taxon>Magnoliopsida</taxon>
        <taxon>eudicotyledons</taxon>
        <taxon>Gunneridae</taxon>
        <taxon>Pentapetalae</taxon>
        <taxon>rosids</taxon>
        <taxon>malvids</taxon>
        <taxon>Sapindales</taxon>
        <taxon>Anacardiaceae</taxon>
        <taxon>Pistacia</taxon>
    </lineage>
</organism>